<dbReference type="InterPro" id="IPR018146">
    <property type="entry name" value="Glyoxalase_1_CS"/>
</dbReference>
<dbReference type="KEGG" id="ccur:IAR63_05250"/>
<dbReference type="PROSITE" id="PS00934">
    <property type="entry name" value="GLYOXALASE_I_1"/>
    <property type="match status" value="1"/>
</dbReference>
<dbReference type="InterPro" id="IPR029068">
    <property type="entry name" value="Glyas_Bleomycin-R_OHBP_Dase"/>
</dbReference>
<dbReference type="PROSITE" id="PS51819">
    <property type="entry name" value="VOC"/>
    <property type="match status" value="1"/>
</dbReference>
<dbReference type="InterPro" id="IPR050383">
    <property type="entry name" value="GlyoxalaseI/FosfomycinResist"/>
</dbReference>
<keyword evidence="4" id="KW-1185">Reference proteome</keyword>
<dbReference type="InterPro" id="IPR004360">
    <property type="entry name" value="Glyas_Fos-R_dOase_dom"/>
</dbReference>
<reference evidence="3 4" key="1">
    <citation type="submission" date="2020-08" db="EMBL/GenBank/DDBJ databases">
        <title>Complete genome sequence of Raphidiopsis curvispora isolated from drinking water reservoir in South Korea.</title>
        <authorList>
            <person name="Jeong J."/>
        </authorList>
    </citation>
    <scope>NUCLEOTIDE SEQUENCE [LARGE SCALE GENOMIC DNA]</scope>
    <source>
        <strain evidence="3 4">GIHE-G1</strain>
    </source>
</reference>
<dbReference type="PANTHER" id="PTHR21366:SF22">
    <property type="entry name" value="VOC DOMAIN-CONTAINING PROTEIN"/>
    <property type="match status" value="1"/>
</dbReference>
<sequence>MEIIQSLHTTILVTDLEKSEQFYGTILGLAKIERPLKYPGVWYQIGHHQIHLILAPSVPTQNQNHKWSLNPHIAFSVLDLTTAQLELQNQNVTFQTSSSGRRAIFIQDPDGNIVELAQAG</sequence>
<dbReference type="InterPro" id="IPR037523">
    <property type="entry name" value="VOC_core"/>
</dbReference>
<dbReference type="AlphaFoldDB" id="A0A7H0F329"/>
<dbReference type="GeneID" id="92779348"/>
<dbReference type="PANTHER" id="PTHR21366">
    <property type="entry name" value="GLYOXALASE FAMILY PROTEIN"/>
    <property type="match status" value="1"/>
</dbReference>
<dbReference type="GO" id="GO:0046872">
    <property type="term" value="F:metal ion binding"/>
    <property type="evidence" value="ECO:0007669"/>
    <property type="project" value="UniProtKB-KW"/>
</dbReference>
<dbReference type="Pfam" id="PF00903">
    <property type="entry name" value="Glyoxalase"/>
    <property type="match status" value="1"/>
</dbReference>
<dbReference type="EMBL" id="CP060822">
    <property type="protein sequence ID" value="QNP30445.1"/>
    <property type="molecule type" value="Genomic_DNA"/>
</dbReference>
<evidence type="ECO:0000313" key="4">
    <source>
        <dbReference type="Proteomes" id="UP000516013"/>
    </source>
</evidence>
<dbReference type="GO" id="GO:0004462">
    <property type="term" value="F:lactoylglutathione lyase activity"/>
    <property type="evidence" value="ECO:0007669"/>
    <property type="project" value="InterPro"/>
</dbReference>
<dbReference type="Proteomes" id="UP000516013">
    <property type="component" value="Chromosome"/>
</dbReference>
<gene>
    <name evidence="3" type="ORF">IAR63_05250</name>
</gene>
<feature type="domain" description="VOC" evidence="2">
    <location>
        <begin position="5"/>
        <end position="119"/>
    </location>
</feature>
<accession>A0A7H0F329</accession>
<evidence type="ECO:0000256" key="1">
    <source>
        <dbReference type="ARBA" id="ARBA00022723"/>
    </source>
</evidence>
<name>A0A7H0F329_9CYAN</name>
<dbReference type="SUPFAM" id="SSF54593">
    <property type="entry name" value="Glyoxalase/Bleomycin resistance protein/Dihydroxybiphenyl dioxygenase"/>
    <property type="match status" value="1"/>
</dbReference>
<proteinExistence type="predicted"/>
<dbReference type="Gene3D" id="3.10.180.10">
    <property type="entry name" value="2,3-Dihydroxybiphenyl 1,2-Dioxygenase, domain 1"/>
    <property type="match status" value="1"/>
</dbReference>
<protein>
    <submittedName>
        <fullName evidence="3">VOC family protein</fullName>
    </submittedName>
</protein>
<evidence type="ECO:0000259" key="2">
    <source>
        <dbReference type="PROSITE" id="PS51819"/>
    </source>
</evidence>
<keyword evidence="1" id="KW-0479">Metal-binding</keyword>
<dbReference type="RefSeq" id="WP_096545744.1">
    <property type="nucleotide sequence ID" value="NZ_CP060822.1"/>
</dbReference>
<organism evidence="3 4">
    <name type="scientific">Cylindrospermopsis curvispora GIHE-G1</name>
    <dbReference type="NCBI Taxonomy" id="2666332"/>
    <lineage>
        <taxon>Bacteria</taxon>
        <taxon>Bacillati</taxon>
        <taxon>Cyanobacteriota</taxon>
        <taxon>Cyanophyceae</taxon>
        <taxon>Nostocales</taxon>
        <taxon>Aphanizomenonaceae</taxon>
        <taxon>Cylindrospermopsis</taxon>
    </lineage>
</organism>
<evidence type="ECO:0000313" key="3">
    <source>
        <dbReference type="EMBL" id="QNP30445.1"/>
    </source>
</evidence>